<evidence type="ECO:0000313" key="2">
    <source>
        <dbReference type="Proteomes" id="UP001259982"/>
    </source>
</evidence>
<proteinExistence type="predicted"/>
<organism evidence="1 2">
    <name type="scientific">Spectribacter acetivorans</name>
    <dbReference type="NCBI Taxonomy" id="3075603"/>
    <lineage>
        <taxon>Bacteria</taxon>
        <taxon>Pseudomonadati</taxon>
        <taxon>Pseudomonadota</taxon>
        <taxon>Gammaproteobacteria</taxon>
        <taxon>Salinisphaerales</taxon>
        <taxon>Salinisphaeraceae</taxon>
        <taxon>Spectribacter</taxon>
    </lineage>
</organism>
<name>A0ABU3B8T2_9GAMM</name>
<keyword evidence="2" id="KW-1185">Reference proteome</keyword>
<accession>A0ABU3B8T2</accession>
<sequence length="215" mass="24290">MSDRFYGSVRFHRLALTIEPVVQALMQEFEAERAEVIDLDLPCDIWIDDDPSTSEIIMIGDPSANMGELKRVEEVLMACGVAYDAGSEGKYEYPPEARWWRPGMKESGYQITNPDGQPYLTHMELQETLESVSKESDPSVVRERMWALIPPTEMKEQPLTNAMYEGKKPVEITFGSQAELDAWLAPRQTEVAPYGVVSPEGVTPIKLLCHKTHIE</sequence>
<dbReference type="RefSeq" id="WP_311658601.1">
    <property type="nucleotide sequence ID" value="NZ_JAVRHY010000006.1"/>
</dbReference>
<evidence type="ECO:0000313" key="1">
    <source>
        <dbReference type="EMBL" id="MDT0618480.1"/>
    </source>
</evidence>
<protein>
    <submittedName>
        <fullName evidence="1">Uncharacterized protein</fullName>
    </submittedName>
</protein>
<dbReference type="EMBL" id="JAVRHY010000006">
    <property type="protein sequence ID" value="MDT0618480.1"/>
    <property type="molecule type" value="Genomic_DNA"/>
</dbReference>
<dbReference type="Proteomes" id="UP001259982">
    <property type="component" value="Unassembled WGS sequence"/>
</dbReference>
<gene>
    <name evidence="1" type="ORF">RM531_08320</name>
</gene>
<reference evidence="1 2" key="1">
    <citation type="submission" date="2023-09" db="EMBL/GenBank/DDBJ databases">
        <authorList>
            <person name="Rey-Velasco X."/>
        </authorList>
    </citation>
    <scope>NUCLEOTIDE SEQUENCE [LARGE SCALE GENOMIC DNA]</scope>
    <source>
        <strain evidence="1 2">P385</strain>
    </source>
</reference>
<comment type="caution">
    <text evidence="1">The sequence shown here is derived from an EMBL/GenBank/DDBJ whole genome shotgun (WGS) entry which is preliminary data.</text>
</comment>